<protein>
    <submittedName>
        <fullName evidence="2">Uncharacterized protein</fullName>
    </submittedName>
</protein>
<accession>A0A2K2G6W1</accession>
<keyword evidence="1" id="KW-0732">Signal</keyword>
<reference evidence="2 3" key="1">
    <citation type="submission" date="2016-05" db="EMBL/GenBank/DDBJ databases">
        <title>Complete genome sequence of Novosphingobium guangzhouense SA925(T).</title>
        <authorList>
            <person name="Sha S."/>
        </authorList>
    </citation>
    <scope>NUCLEOTIDE SEQUENCE [LARGE SCALE GENOMIC DNA]</scope>
    <source>
        <strain evidence="2 3">SA925</strain>
    </source>
</reference>
<comment type="caution">
    <text evidence="2">The sequence shown here is derived from an EMBL/GenBank/DDBJ whole genome shotgun (WGS) entry which is preliminary data.</text>
</comment>
<gene>
    <name evidence="2" type="ORF">A8V01_00815</name>
</gene>
<feature type="chain" id="PRO_5014327837" evidence="1">
    <location>
        <begin position="21"/>
        <end position="275"/>
    </location>
</feature>
<name>A0A2K2G6W1_9SPHN</name>
<dbReference type="AlphaFoldDB" id="A0A2K2G6W1"/>
<proteinExistence type="predicted"/>
<dbReference type="EMBL" id="LYMM01000001">
    <property type="protein sequence ID" value="PNU06762.1"/>
    <property type="molecule type" value="Genomic_DNA"/>
</dbReference>
<keyword evidence="3" id="KW-1185">Reference proteome</keyword>
<evidence type="ECO:0000256" key="1">
    <source>
        <dbReference type="SAM" id="SignalP"/>
    </source>
</evidence>
<sequence length="275" mass="29202">MIARCSRLASLMLGASLSLASPGAVAQGAPTYADTVELAKRAGLVLRAQIVRMTRVNTANAAGAASPYQRYLVEAKTQALLYGTQGIGGSLRYIADVPTMQGAPGSVVAGQDVLLFAWRVDGKPTELRLVTPTAQQPWTPEAESRVRSVLTGLVARDTPSPTTSVRELLYVPGNLAGQGRTQMLLGTKDNGTASVTVRHEPGKAPVWSVSFSEVVGKASRPPAPDTLEWYSLACFLPRTLPSQTRVPGSDANRDQAILDYYMVLNALGDCPHNVT</sequence>
<organism evidence="2 3">
    <name type="scientific">Novosphingobium guangzhouense</name>
    <dbReference type="NCBI Taxonomy" id="1850347"/>
    <lineage>
        <taxon>Bacteria</taxon>
        <taxon>Pseudomonadati</taxon>
        <taxon>Pseudomonadota</taxon>
        <taxon>Alphaproteobacteria</taxon>
        <taxon>Sphingomonadales</taxon>
        <taxon>Sphingomonadaceae</taxon>
        <taxon>Novosphingobium</taxon>
    </lineage>
</organism>
<evidence type="ECO:0000313" key="3">
    <source>
        <dbReference type="Proteomes" id="UP000236327"/>
    </source>
</evidence>
<dbReference type="Proteomes" id="UP000236327">
    <property type="component" value="Unassembled WGS sequence"/>
</dbReference>
<evidence type="ECO:0000313" key="2">
    <source>
        <dbReference type="EMBL" id="PNU06762.1"/>
    </source>
</evidence>
<feature type="signal peptide" evidence="1">
    <location>
        <begin position="1"/>
        <end position="20"/>
    </location>
</feature>
<dbReference type="OrthoDB" id="7406594at2"/>